<dbReference type="GO" id="GO:0006351">
    <property type="term" value="P:DNA-templated transcription"/>
    <property type="evidence" value="ECO:0007669"/>
    <property type="project" value="TreeGrafter"/>
</dbReference>
<dbReference type="InterPro" id="IPR058163">
    <property type="entry name" value="LysR-type_TF_proteobact-type"/>
</dbReference>
<dbReference type="SUPFAM" id="SSF53850">
    <property type="entry name" value="Periplasmic binding protein-like II"/>
    <property type="match status" value="1"/>
</dbReference>
<dbReference type="Gene3D" id="1.10.10.10">
    <property type="entry name" value="Winged helix-like DNA-binding domain superfamily/Winged helix DNA-binding domain"/>
    <property type="match status" value="1"/>
</dbReference>
<organism evidence="6 7">
    <name type="scientific">Pseudaminobacter soli</name>
    <name type="common">ex Li et al. 2025</name>
    <dbReference type="NCBI Taxonomy" id="1295366"/>
    <lineage>
        <taxon>Bacteria</taxon>
        <taxon>Pseudomonadati</taxon>
        <taxon>Pseudomonadota</taxon>
        <taxon>Alphaproteobacteria</taxon>
        <taxon>Hyphomicrobiales</taxon>
        <taxon>Phyllobacteriaceae</taxon>
        <taxon>Pseudaminobacter</taxon>
    </lineage>
</organism>
<comment type="similarity">
    <text evidence="1">Belongs to the LysR transcriptional regulatory family.</text>
</comment>
<dbReference type="GO" id="GO:0043565">
    <property type="term" value="F:sequence-specific DNA binding"/>
    <property type="evidence" value="ECO:0007669"/>
    <property type="project" value="TreeGrafter"/>
</dbReference>
<keyword evidence="4" id="KW-0804">Transcription</keyword>
<dbReference type="InterPro" id="IPR036388">
    <property type="entry name" value="WH-like_DNA-bd_sf"/>
</dbReference>
<evidence type="ECO:0000256" key="1">
    <source>
        <dbReference type="ARBA" id="ARBA00009437"/>
    </source>
</evidence>
<dbReference type="Pfam" id="PF03466">
    <property type="entry name" value="LysR_substrate"/>
    <property type="match status" value="1"/>
</dbReference>
<evidence type="ECO:0000313" key="6">
    <source>
        <dbReference type="EMBL" id="PSJ60173.1"/>
    </source>
</evidence>
<comment type="caution">
    <text evidence="6">The sequence shown here is derived from an EMBL/GenBank/DDBJ whole genome shotgun (WGS) entry which is preliminary data.</text>
</comment>
<keyword evidence="2" id="KW-0805">Transcription regulation</keyword>
<dbReference type="SUPFAM" id="SSF46785">
    <property type="entry name" value="Winged helix' DNA-binding domain"/>
    <property type="match status" value="1"/>
</dbReference>
<proteinExistence type="inferred from homology"/>
<feature type="domain" description="HTH lysR-type" evidence="5">
    <location>
        <begin position="2"/>
        <end position="59"/>
    </location>
</feature>
<dbReference type="GO" id="GO:0003700">
    <property type="term" value="F:DNA-binding transcription factor activity"/>
    <property type="evidence" value="ECO:0007669"/>
    <property type="project" value="InterPro"/>
</dbReference>
<dbReference type="AlphaFoldDB" id="A0A2P7SCG9"/>
<reference evidence="6 7" key="1">
    <citation type="submission" date="2018-03" db="EMBL/GenBank/DDBJ databases">
        <title>The draft genome of Mesorhizobium soli JCM 19897.</title>
        <authorList>
            <person name="Li L."/>
            <person name="Liu L."/>
            <person name="Liang L."/>
            <person name="Wang T."/>
            <person name="Zhang X."/>
        </authorList>
    </citation>
    <scope>NUCLEOTIDE SEQUENCE [LARGE SCALE GENOMIC DNA]</scope>
    <source>
        <strain evidence="6 7">JCM 19897</strain>
    </source>
</reference>
<evidence type="ECO:0000256" key="3">
    <source>
        <dbReference type="ARBA" id="ARBA00023125"/>
    </source>
</evidence>
<name>A0A2P7SCG9_9HYPH</name>
<gene>
    <name evidence="6" type="ORF">C7I85_13395</name>
</gene>
<accession>A0A2P7SCG9</accession>
<dbReference type="Gene3D" id="3.40.190.290">
    <property type="match status" value="1"/>
</dbReference>
<evidence type="ECO:0000259" key="5">
    <source>
        <dbReference type="PROSITE" id="PS50931"/>
    </source>
</evidence>
<dbReference type="Pfam" id="PF00126">
    <property type="entry name" value="HTH_1"/>
    <property type="match status" value="1"/>
</dbReference>
<evidence type="ECO:0000313" key="7">
    <source>
        <dbReference type="Proteomes" id="UP000240653"/>
    </source>
</evidence>
<evidence type="ECO:0000256" key="2">
    <source>
        <dbReference type="ARBA" id="ARBA00023015"/>
    </source>
</evidence>
<sequence>MFDWNDLRYFLATTRHESTLKASAALGVNQTTVARRIKALETALGVTLFHRQQSGYRITEEGRAVLDLASAAEKAADALEQKIRSRQRNVSGTVRITGTEYMARALLAPAASLLRTRHPGINAEIIVSDRRLDLAAGEADIALRAGGANEQPDIVRKRMPDTLWAIYASRAFLHDFGMPEAEDDIARYPVIVGEGIVAAAPPLAYLEGKAGAGRVAFRSNSLPGLLAAAESGLGLAALPAVAAATAPELVRCEALPSFPAQLWVCWHESRRNDPLIRLAGGVLAEVVTAKVDLLRGGVLV</sequence>
<dbReference type="InterPro" id="IPR000847">
    <property type="entry name" value="LysR_HTH_N"/>
</dbReference>
<dbReference type="InterPro" id="IPR005119">
    <property type="entry name" value="LysR_subst-bd"/>
</dbReference>
<keyword evidence="3" id="KW-0238">DNA-binding</keyword>
<dbReference type="Proteomes" id="UP000240653">
    <property type="component" value="Unassembled WGS sequence"/>
</dbReference>
<evidence type="ECO:0000256" key="4">
    <source>
        <dbReference type="ARBA" id="ARBA00023163"/>
    </source>
</evidence>
<dbReference type="EMBL" id="PXYL01000006">
    <property type="protein sequence ID" value="PSJ60173.1"/>
    <property type="molecule type" value="Genomic_DNA"/>
</dbReference>
<protein>
    <submittedName>
        <fullName evidence="6">LysR family transcriptional regulator</fullName>
    </submittedName>
</protein>
<dbReference type="OrthoDB" id="9796526at2"/>
<dbReference type="PROSITE" id="PS50931">
    <property type="entry name" value="HTH_LYSR"/>
    <property type="match status" value="1"/>
</dbReference>
<dbReference type="RefSeq" id="WP_106724501.1">
    <property type="nucleotide sequence ID" value="NZ_PXYL01000006.1"/>
</dbReference>
<keyword evidence="7" id="KW-1185">Reference proteome</keyword>
<dbReference type="PANTHER" id="PTHR30537">
    <property type="entry name" value="HTH-TYPE TRANSCRIPTIONAL REGULATOR"/>
    <property type="match status" value="1"/>
</dbReference>
<dbReference type="PANTHER" id="PTHR30537:SF3">
    <property type="entry name" value="TRANSCRIPTIONAL REGULATORY PROTEIN"/>
    <property type="match status" value="1"/>
</dbReference>
<dbReference type="InterPro" id="IPR036390">
    <property type="entry name" value="WH_DNA-bd_sf"/>
</dbReference>